<dbReference type="Proteomes" id="UP000439903">
    <property type="component" value="Unassembled WGS sequence"/>
</dbReference>
<feature type="transmembrane region" description="Helical" evidence="1">
    <location>
        <begin position="273"/>
        <end position="295"/>
    </location>
</feature>
<feature type="transmembrane region" description="Helical" evidence="1">
    <location>
        <begin position="301"/>
        <end position="329"/>
    </location>
</feature>
<evidence type="ECO:0000313" key="2">
    <source>
        <dbReference type="EMBL" id="KAF0338432.1"/>
    </source>
</evidence>
<dbReference type="EMBL" id="WTPW01003553">
    <property type="protein sequence ID" value="KAF0338432.1"/>
    <property type="molecule type" value="Genomic_DNA"/>
</dbReference>
<name>A0A8H3ZVA0_GIGMA</name>
<keyword evidence="1" id="KW-0812">Transmembrane</keyword>
<keyword evidence="1" id="KW-0472">Membrane</keyword>
<keyword evidence="3" id="KW-1185">Reference proteome</keyword>
<dbReference type="AlphaFoldDB" id="A0A8H3ZVA0"/>
<accession>A0A8H3ZVA0</accession>
<organism evidence="2 3">
    <name type="scientific">Gigaspora margarita</name>
    <dbReference type="NCBI Taxonomy" id="4874"/>
    <lineage>
        <taxon>Eukaryota</taxon>
        <taxon>Fungi</taxon>
        <taxon>Fungi incertae sedis</taxon>
        <taxon>Mucoromycota</taxon>
        <taxon>Glomeromycotina</taxon>
        <taxon>Glomeromycetes</taxon>
        <taxon>Diversisporales</taxon>
        <taxon>Gigasporaceae</taxon>
        <taxon>Gigaspora</taxon>
    </lineage>
</organism>
<evidence type="ECO:0000256" key="1">
    <source>
        <dbReference type="SAM" id="Phobius"/>
    </source>
</evidence>
<reference evidence="2 3" key="1">
    <citation type="journal article" date="2019" name="Environ. Microbiol.">
        <title>At the nexus of three kingdoms: the genome of the mycorrhizal fungus Gigaspora margarita provides insights into plant, endobacterial and fungal interactions.</title>
        <authorList>
            <person name="Venice F."/>
            <person name="Ghignone S."/>
            <person name="Salvioli di Fossalunga A."/>
            <person name="Amselem J."/>
            <person name="Novero M."/>
            <person name="Xianan X."/>
            <person name="Sedzielewska Toro K."/>
            <person name="Morin E."/>
            <person name="Lipzen A."/>
            <person name="Grigoriev I.V."/>
            <person name="Henrissat B."/>
            <person name="Martin F.M."/>
            <person name="Bonfante P."/>
        </authorList>
    </citation>
    <scope>NUCLEOTIDE SEQUENCE [LARGE SCALE GENOMIC DNA]</scope>
    <source>
        <strain evidence="2 3">BEG34</strain>
    </source>
</reference>
<protein>
    <submittedName>
        <fullName evidence="2">Uncharacterized protein</fullName>
    </submittedName>
</protein>
<sequence length="431" mass="49611">MDPYKELKNYIDKLEDQKVTGKDIKTLKHTIFEKIFGNEIFEIPEEDLEKLKNKFGLNNEDLKKFKGKYELSEEELENLKKQEVHDKHKNLISKYEISNDEFMKFKNNKNIPDLAIGAFKQLYGKVENPEFRKLERKNEIKKLENSLKDWKQIKYKAYKRAIICLIISSVAFVISVFLLFSYNSVIKSGITDIISAIYGVGSFSTLVSNLITLRSLYAEQILDNSDDKAKEKDISDDVIQKSIKCHPNSLYQKIDFVGAIQNNVHCLLTFQTILSIIMSVILFITSMITILYWVYGSNQFLTANFVLIGLSTIGVYESTGFVAYINLIIQSQVARMKKKLIKKYKKKKVVHEDMNKGVESGKKRDRVSDFEITTAIMSETGVDLTEIDANKENLKGGWEVKRIHIDDIEMYVITNNIIGGQTFNPAIQLLI</sequence>
<feature type="transmembrane region" description="Helical" evidence="1">
    <location>
        <begin position="193"/>
        <end position="213"/>
    </location>
</feature>
<evidence type="ECO:0000313" key="3">
    <source>
        <dbReference type="Proteomes" id="UP000439903"/>
    </source>
</evidence>
<comment type="caution">
    <text evidence="2">The sequence shown here is derived from an EMBL/GenBank/DDBJ whole genome shotgun (WGS) entry which is preliminary data.</text>
</comment>
<keyword evidence="1" id="KW-1133">Transmembrane helix</keyword>
<dbReference type="OrthoDB" id="10546597at2759"/>
<feature type="transmembrane region" description="Helical" evidence="1">
    <location>
        <begin position="161"/>
        <end position="181"/>
    </location>
</feature>
<proteinExistence type="predicted"/>
<gene>
    <name evidence="2" type="ORF">F8M41_016441</name>
</gene>